<dbReference type="Gene3D" id="2.30.110.10">
    <property type="entry name" value="Electron Transport, Fmn-binding Protein, Chain A"/>
    <property type="match status" value="1"/>
</dbReference>
<organism evidence="2">
    <name type="scientific">Faucicola osloensis</name>
    <name type="common">Moraxella osloensis</name>
    <dbReference type="NCBI Taxonomy" id="34062"/>
    <lineage>
        <taxon>Bacteria</taxon>
        <taxon>Pseudomonadati</taxon>
        <taxon>Pseudomonadota</taxon>
        <taxon>Gammaproteobacteria</taxon>
        <taxon>Moraxellales</taxon>
        <taxon>Moraxellaceae</taxon>
        <taxon>Faucicola</taxon>
    </lineage>
</organism>
<gene>
    <name evidence="2" type="ORF">YHS_00655</name>
</gene>
<dbReference type="AlphaFoldDB" id="A0A2D2E5A4"/>
<dbReference type="InterPro" id="IPR052917">
    <property type="entry name" value="Stress-Dev_Protein"/>
</dbReference>
<feature type="domain" description="General stress protein FMN-binding split barrel" evidence="1">
    <location>
        <begin position="9"/>
        <end position="154"/>
    </location>
</feature>
<evidence type="ECO:0000313" key="2">
    <source>
        <dbReference type="EMBL" id="ATQ82473.1"/>
    </source>
</evidence>
<dbReference type="SUPFAM" id="SSF50475">
    <property type="entry name" value="FMN-binding split barrel"/>
    <property type="match status" value="1"/>
</dbReference>
<protein>
    <submittedName>
        <fullName evidence="2">General stress protein</fullName>
    </submittedName>
</protein>
<dbReference type="PANTHER" id="PTHR34818:SF1">
    <property type="entry name" value="PROTEIN BLI-3"/>
    <property type="match status" value="1"/>
</dbReference>
<dbReference type="PANTHER" id="PTHR34818">
    <property type="entry name" value="PROTEIN BLI-3"/>
    <property type="match status" value="1"/>
</dbReference>
<dbReference type="InterPro" id="IPR012349">
    <property type="entry name" value="Split_barrel_FMN-bd"/>
</dbReference>
<reference evidence="2" key="1">
    <citation type="submission" date="2017-11" db="EMBL/GenBank/DDBJ databases">
        <title>Complete Genome Sequence from Moraxella oslensis YHS isolated from human skin.</title>
        <authorList>
            <person name="Lee K."/>
            <person name="Lim J.Y."/>
            <person name="Hwang I."/>
        </authorList>
    </citation>
    <scope>NUCLEOTIDE SEQUENCE</scope>
    <source>
        <strain evidence="2">YHS</strain>
    </source>
</reference>
<sequence length="168" mass="18866">MADLTKEQHIENINKVIEGVKYAMMTTITADEKHLHACPMTTNKNELENGKIWFIGDRKSETVKDLEKNPQVNLSYTSSDQKDFVSINGTAKLVNDKAKLDELWSPIYAAFYEKGKEDPNVQVICIECNGAQYWLSGNTVVDMFKMVSAAVQEGKTAENLGENHSVTF</sequence>
<dbReference type="InterPro" id="IPR038725">
    <property type="entry name" value="YdaG_split_barrel_FMN-bd"/>
</dbReference>
<evidence type="ECO:0000259" key="1">
    <source>
        <dbReference type="Pfam" id="PF16242"/>
    </source>
</evidence>
<dbReference type="EMBL" id="CP024176">
    <property type="protein sequence ID" value="ATQ82473.1"/>
    <property type="molecule type" value="Genomic_DNA"/>
</dbReference>
<proteinExistence type="predicted"/>
<dbReference type="Pfam" id="PF16242">
    <property type="entry name" value="Pyrid_ox_like"/>
    <property type="match status" value="1"/>
</dbReference>
<name>A0A2D2E5A4_FAUOS</name>
<accession>A0A2D2E5A4</accession>